<name>A0A835BLF5_9POAL</name>
<dbReference type="GO" id="GO:0015112">
    <property type="term" value="F:nitrate transmembrane transporter activity"/>
    <property type="evidence" value="ECO:0007669"/>
    <property type="project" value="TreeGrafter"/>
</dbReference>
<dbReference type="InterPro" id="IPR016605">
    <property type="entry name" value="Transptr_NO3_Nar2"/>
</dbReference>
<keyword evidence="1" id="KW-0472">Membrane</keyword>
<evidence type="ECO:0008006" key="4">
    <source>
        <dbReference type="Google" id="ProtNLM"/>
    </source>
</evidence>
<dbReference type="GO" id="GO:0005886">
    <property type="term" value="C:plasma membrane"/>
    <property type="evidence" value="ECO:0007669"/>
    <property type="project" value="TreeGrafter"/>
</dbReference>
<sequence>MVSSGEGTCDDRSSPNNTMFVNARSYQLSVSVADRHPDPSTAWISDHLRRVLGVPLHTRQGSGIDFLELSRRVRPRVNSRAHVGPFPAVSAPCSSQLKALLSFSPTDARRLSHHIDRRTVEVLGRPSGMARSSGTAAFSLLTLLVLAAFCAAAEAVRLSALGRTLVVEASPKAGQGASFDTITVSWRLNTSSPSGADAGYSAVRVVLCYAAASQKDRGWRKASDDLSKDKACQRKIAEEPYTGGAGTIEYRLARDVPTASYDVRAYALDASGEPVGYGQTTPGYHFDVAGVTGIHASLQVAAGVLSAFSIAALAFFLAVEKRRKGEPRLA</sequence>
<accession>A0A835BLF5</accession>
<protein>
    <recommendedName>
        <fullName evidence="4">High-affinity nitrate transporter</fullName>
    </recommendedName>
</protein>
<keyword evidence="1" id="KW-0812">Transmembrane</keyword>
<reference evidence="2" key="1">
    <citation type="submission" date="2020-07" db="EMBL/GenBank/DDBJ databases">
        <title>Genome sequence and genetic diversity analysis of an under-domesticated orphan crop, white fonio (Digitaria exilis).</title>
        <authorList>
            <person name="Bennetzen J.L."/>
            <person name="Chen S."/>
            <person name="Ma X."/>
            <person name="Wang X."/>
            <person name="Yssel A.E.J."/>
            <person name="Chaluvadi S.R."/>
            <person name="Johnson M."/>
            <person name="Gangashetty P."/>
            <person name="Hamidou F."/>
            <person name="Sanogo M.D."/>
            <person name="Zwaenepoel A."/>
            <person name="Wallace J."/>
            <person name="Van De Peer Y."/>
            <person name="Van Deynze A."/>
        </authorList>
    </citation>
    <scope>NUCLEOTIDE SEQUENCE</scope>
    <source>
        <tissue evidence="2">Leaves</tissue>
    </source>
</reference>
<dbReference type="OrthoDB" id="2015470at2759"/>
<dbReference type="Pfam" id="PF16974">
    <property type="entry name" value="NAR2"/>
    <property type="match status" value="1"/>
</dbReference>
<dbReference type="AlphaFoldDB" id="A0A835BLF5"/>
<evidence type="ECO:0000256" key="1">
    <source>
        <dbReference type="SAM" id="Phobius"/>
    </source>
</evidence>
<keyword evidence="1" id="KW-1133">Transmembrane helix</keyword>
<dbReference type="Proteomes" id="UP000636709">
    <property type="component" value="Unassembled WGS sequence"/>
</dbReference>
<gene>
    <name evidence="2" type="ORF">HU200_032278</name>
</gene>
<feature type="transmembrane region" description="Helical" evidence="1">
    <location>
        <begin position="296"/>
        <end position="319"/>
    </location>
</feature>
<dbReference type="EMBL" id="JACEFO010001778">
    <property type="protein sequence ID" value="KAF8703471.1"/>
    <property type="molecule type" value="Genomic_DNA"/>
</dbReference>
<dbReference type="PANTHER" id="PTHR34806">
    <property type="entry name" value="HIGH-AFFINITY NITRATE TRANSPORTER 3.2"/>
    <property type="match status" value="1"/>
</dbReference>
<keyword evidence="3" id="KW-1185">Reference proteome</keyword>
<dbReference type="PANTHER" id="PTHR34806:SF4">
    <property type="entry name" value="HIGH-AFFINITY NITRATE TRANSPORTER-ACTIVATING PROTEIN 2.2-RELATED"/>
    <property type="match status" value="1"/>
</dbReference>
<dbReference type="GO" id="GO:0010167">
    <property type="term" value="P:response to nitrate"/>
    <property type="evidence" value="ECO:0007669"/>
    <property type="project" value="InterPro"/>
</dbReference>
<evidence type="ECO:0000313" key="2">
    <source>
        <dbReference type="EMBL" id="KAF8703471.1"/>
    </source>
</evidence>
<evidence type="ECO:0000313" key="3">
    <source>
        <dbReference type="Proteomes" id="UP000636709"/>
    </source>
</evidence>
<organism evidence="2 3">
    <name type="scientific">Digitaria exilis</name>
    <dbReference type="NCBI Taxonomy" id="1010633"/>
    <lineage>
        <taxon>Eukaryota</taxon>
        <taxon>Viridiplantae</taxon>
        <taxon>Streptophyta</taxon>
        <taxon>Embryophyta</taxon>
        <taxon>Tracheophyta</taxon>
        <taxon>Spermatophyta</taxon>
        <taxon>Magnoliopsida</taxon>
        <taxon>Liliopsida</taxon>
        <taxon>Poales</taxon>
        <taxon>Poaceae</taxon>
        <taxon>PACMAD clade</taxon>
        <taxon>Panicoideae</taxon>
        <taxon>Panicodae</taxon>
        <taxon>Paniceae</taxon>
        <taxon>Anthephorinae</taxon>
        <taxon>Digitaria</taxon>
    </lineage>
</organism>
<proteinExistence type="predicted"/>
<comment type="caution">
    <text evidence="2">The sequence shown here is derived from an EMBL/GenBank/DDBJ whole genome shotgun (WGS) entry which is preliminary data.</text>
</comment>